<sequence length="361" mass="38985">MAGAGCGVVAEAARPAAGMVGVQMLFSVLNILIKLALNDGMDARVLVAYRFMFAAVVLCPIAFLVERNTRPPLTKKVVLHLFLCGLFGFTVNQNLYVLAIKLTSATFVTAIANLTPAATFILVILTRLETLKLRKPAGQAKFVGTLVGMGGAMLLTFYKGPELKLLRRLPRPKLGHITEVHHTHPPSTANQILGSFLGITSCFSYATWLVIQAKVGEVYPCHYSIAAMVCLFGAVQSTVMAVCVQRGKEQWRLGLNIRLYSSAYAGLIASGLAFPLLSWCLRKKGPLFIAVFSPLMLIFVAVLSSLLLDEALYLGSVLGSILIVGGLYLVLWGKAKEQAEVSKHDDLGKESIPMTAKGEMK</sequence>
<reference evidence="1" key="2">
    <citation type="submission" date="2025-09" db="UniProtKB">
        <authorList>
            <consortium name="EnsemblPlants"/>
        </authorList>
    </citation>
    <scope>IDENTIFICATION</scope>
</reference>
<protein>
    <submittedName>
        <fullName evidence="1">Uncharacterized protein</fullName>
    </submittedName>
</protein>
<reference evidence="1" key="1">
    <citation type="submission" date="2021-05" db="EMBL/GenBank/DDBJ databases">
        <authorList>
            <person name="Scholz U."/>
            <person name="Mascher M."/>
            <person name="Fiebig A."/>
        </authorList>
    </citation>
    <scope>NUCLEOTIDE SEQUENCE [LARGE SCALE GENOMIC DNA]</scope>
</reference>
<evidence type="ECO:0000313" key="2">
    <source>
        <dbReference type="Proteomes" id="UP001732700"/>
    </source>
</evidence>
<dbReference type="EnsemblPlants" id="AVESA.00010b.r2.2AG0220820.1">
    <property type="protein sequence ID" value="AVESA.00010b.r2.2AG0220820.1.CDS"/>
    <property type="gene ID" value="AVESA.00010b.r2.2AG0220820"/>
</dbReference>
<accession>A0ACD5UBC4</accession>
<organism evidence="1 2">
    <name type="scientific">Avena sativa</name>
    <name type="common">Oat</name>
    <dbReference type="NCBI Taxonomy" id="4498"/>
    <lineage>
        <taxon>Eukaryota</taxon>
        <taxon>Viridiplantae</taxon>
        <taxon>Streptophyta</taxon>
        <taxon>Embryophyta</taxon>
        <taxon>Tracheophyta</taxon>
        <taxon>Spermatophyta</taxon>
        <taxon>Magnoliopsida</taxon>
        <taxon>Liliopsida</taxon>
        <taxon>Poales</taxon>
        <taxon>Poaceae</taxon>
        <taxon>BOP clade</taxon>
        <taxon>Pooideae</taxon>
        <taxon>Poodae</taxon>
        <taxon>Poeae</taxon>
        <taxon>Poeae Chloroplast Group 1 (Aveneae type)</taxon>
        <taxon>Aveninae</taxon>
        <taxon>Avena</taxon>
    </lineage>
</organism>
<dbReference type="Proteomes" id="UP001732700">
    <property type="component" value="Chromosome 2A"/>
</dbReference>
<evidence type="ECO:0000313" key="1">
    <source>
        <dbReference type="EnsemblPlants" id="AVESA.00010b.r2.2AG0220820.1.CDS"/>
    </source>
</evidence>
<keyword evidence="2" id="KW-1185">Reference proteome</keyword>
<name>A0ACD5UBC4_AVESA</name>
<proteinExistence type="predicted"/>